<comment type="caution">
    <text evidence="1">The sequence shown here is derived from an EMBL/GenBank/DDBJ whole genome shotgun (WGS) entry which is preliminary data.</text>
</comment>
<gene>
    <name evidence="1" type="ORF">G6F51_014325</name>
</gene>
<protein>
    <recommendedName>
        <fullName evidence="3">Reverse transcriptase domain-containing protein</fullName>
    </recommendedName>
</protein>
<organism evidence="1 2">
    <name type="scientific">Rhizopus oryzae</name>
    <name type="common">Mucormycosis agent</name>
    <name type="synonym">Rhizopus arrhizus var. delemar</name>
    <dbReference type="NCBI Taxonomy" id="64495"/>
    <lineage>
        <taxon>Eukaryota</taxon>
        <taxon>Fungi</taxon>
        <taxon>Fungi incertae sedis</taxon>
        <taxon>Mucoromycota</taxon>
        <taxon>Mucoromycotina</taxon>
        <taxon>Mucoromycetes</taxon>
        <taxon>Mucorales</taxon>
        <taxon>Mucorineae</taxon>
        <taxon>Rhizopodaceae</taxon>
        <taxon>Rhizopus</taxon>
    </lineage>
</organism>
<reference evidence="1" key="1">
    <citation type="journal article" date="2020" name="Microb. Genom.">
        <title>Genetic diversity of clinical and environmental Mucorales isolates obtained from an investigation of mucormycosis cases among solid organ transplant recipients.</title>
        <authorList>
            <person name="Nguyen M.H."/>
            <person name="Kaul D."/>
            <person name="Muto C."/>
            <person name="Cheng S.J."/>
            <person name="Richter R.A."/>
            <person name="Bruno V.M."/>
            <person name="Liu G."/>
            <person name="Beyhan S."/>
            <person name="Sundermann A.J."/>
            <person name="Mounaud S."/>
            <person name="Pasculle A.W."/>
            <person name="Nierman W.C."/>
            <person name="Driscoll E."/>
            <person name="Cumbie R."/>
            <person name="Clancy C.J."/>
            <person name="Dupont C.L."/>
        </authorList>
    </citation>
    <scope>NUCLEOTIDE SEQUENCE</scope>
    <source>
        <strain evidence="1">GL16</strain>
    </source>
</reference>
<name>A0A9P7BYW3_RHIOR</name>
<dbReference type="AlphaFoldDB" id="A0A9P7BYW3"/>
<evidence type="ECO:0000313" key="2">
    <source>
        <dbReference type="Proteomes" id="UP000717996"/>
    </source>
</evidence>
<sequence length="74" mass="8391">MFTTELCRQHAIDHHGEPPVFAFLDIKSAYDTVDRAIIWRALETYVSPALLGVLQCLFDKVSVVEQSLIITDIE</sequence>
<accession>A0A9P7BYW3</accession>
<proteinExistence type="predicted"/>
<evidence type="ECO:0008006" key="3">
    <source>
        <dbReference type="Google" id="ProtNLM"/>
    </source>
</evidence>
<dbReference type="OrthoDB" id="407509at2759"/>
<dbReference type="EMBL" id="JAANIT010009355">
    <property type="protein sequence ID" value="KAG1526577.1"/>
    <property type="molecule type" value="Genomic_DNA"/>
</dbReference>
<evidence type="ECO:0000313" key="1">
    <source>
        <dbReference type="EMBL" id="KAG1526577.1"/>
    </source>
</evidence>
<dbReference type="Proteomes" id="UP000717996">
    <property type="component" value="Unassembled WGS sequence"/>
</dbReference>